<dbReference type="PANTHER" id="PTHR18964">
    <property type="entry name" value="ROK (REPRESSOR, ORF, KINASE) FAMILY"/>
    <property type="match status" value="1"/>
</dbReference>
<sequence>MGGHDLKGFLQQDEGMECVVAVDLGGTTMKGGLVARDGTCLHIERRPTPHTGGPGRVVEAVSAFVSDLARPRPGARPLAVGLAVPGLVTAERAVFSAAFGWRDVPASSFTDVDLPVALGHDVRAAGEAELAYGAALPVG</sequence>
<reference evidence="2 3" key="1">
    <citation type="submission" date="2019-03" db="EMBL/GenBank/DDBJ databases">
        <title>Draft genome sequences of novel Actinobacteria.</title>
        <authorList>
            <person name="Sahin N."/>
            <person name="Ay H."/>
            <person name="Saygin H."/>
        </authorList>
    </citation>
    <scope>NUCLEOTIDE SEQUENCE [LARGE SCALE GENOMIC DNA]</scope>
    <source>
        <strain evidence="2 3">6K102</strain>
    </source>
</reference>
<evidence type="ECO:0000313" key="3">
    <source>
        <dbReference type="Proteomes" id="UP000295136"/>
    </source>
</evidence>
<protein>
    <submittedName>
        <fullName evidence="2">ROK family protein</fullName>
    </submittedName>
</protein>
<dbReference type="SUPFAM" id="SSF53067">
    <property type="entry name" value="Actin-like ATPase domain"/>
    <property type="match status" value="1"/>
</dbReference>
<feature type="non-terminal residue" evidence="2">
    <location>
        <position position="139"/>
    </location>
</feature>
<gene>
    <name evidence="2" type="ORF">E1295_39115</name>
</gene>
<dbReference type="InterPro" id="IPR043129">
    <property type="entry name" value="ATPase_NBD"/>
</dbReference>
<dbReference type="InterPro" id="IPR000600">
    <property type="entry name" value="ROK"/>
</dbReference>
<dbReference type="Gene3D" id="3.30.420.40">
    <property type="match status" value="1"/>
</dbReference>
<dbReference type="CDD" id="cd23763">
    <property type="entry name" value="ASKHA_ATPase_ROK"/>
    <property type="match status" value="1"/>
</dbReference>
<accession>A0A4R5EEZ2</accession>
<keyword evidence="3" id="KW-1185">Reference proteome</keyword>
<comment type="caution">
    <text evidence="2">The sequence shown here is derived from an EMBL/GenBank/DDBJ whole genome shotgun (WGS) entry which is preliminary data.</text>
</comment>
<dbReference type="Proteomes" id="UP000295136">
    <property type="component" value="Unassembled WGS sequence"/>
</dbReference>
<dbReference type="EMBL" id="SMLD01000167">
    <property type="protein sequence ID" value="TDE32793.1"/>
    <property type="molecule type" value="Genomic_DNA"/>
</dbReference>
<dbReference type="PANTHER" id="PTHR18964:SF149">
    <property type="entry name" value="BIFUNCTIONAL UDP-N-ACETYLGLUCOSAMINE 2-EPIMERASE_N-ACETYLMANNOSAMINE KINASE"/>
    <property type="match status" value="1"/>
</dbReference>
<evidence type="ECO:0000313" key="2">
    <source>
        <dbReference type="EMBL" id="TDE32793.1"/>
    </source>
</evidence>
<name>A0A4R5EEZ2_9ACTN</name>
<evidence type="ECO:0000256" key="1">
    <source>
        <dbReference type="ARBA" id="ARBA00006479"/>
    </source>
</evidence>
<proteinExistence type="inferred from homology"/>
<dbReference type="Pfam" id="PF00480">
    <property type="entry name" value="ROK"/>
    <property type="match status" value="1"/>
</dbReference>
<organism evidence="2 3">
    <name type="scientific">Nonomuraea mesophila</name>
    <dbReference type="NCBI Taxonomy" id="2530382"/>
    <lineage>
        <taxon>Bacteria</taxon>
        <taxon>Bacillati</taxon>
        <taxon>Actinomycetota</taxon>
        <taxon>Actinomycetes</taxon>
        <taxon>Streptosporangiales</taxon>
        <taxon>Streptosporangiaceae</taxon>
        <taxon>Nonomuraea</taxon>
    </lineage>
</organism>
<dbReference type="AlphaFoldDB" id="A0A4R5EEZ2"/>
<comment type="similarity">
    <text evidence="1">Belongs to the ROK (NagC/XylR) family.</text>
</comment>